<reference evidence="1 2" key="1">
    <citation type="submission" date="2016-10" db="EMBL/GenBank/DDBJ databases">
        <title>The genome of Paramicrosporidium saccamoebae is the missing link in understanding Cryptomycota and Microsporidia evolution.</title>
        <authorList>
            <person name="Quandt C.A."/>
            <person name="Beaudet D."/>
            <person name="Corsaro D."/>
            <person name="Michel R."/>
            <person name="Corradi N."/>
            <person name="James T."/>
        </authorList>
    </citation>
    <scope>NUCLEOTIDE SEQUENCE [LARGE SCALE GENOMIC DNA]</scope>
    <source>
        <strain evidence="1 2">KSL3</strain>
    </source>
</reference>
<sequence>MAYGVGTDLEAAIDHTFAQLVIPLFDVVCPDSFFETYSIIVRRELEAAKVNPEKHIHLASIFIRSMFTKGSKTDLEYDENRIQFCIGLLTARCIPDALVLRFIGKLMIHLRTDSEANVQKSFLEMMDFHFATLVMSPFSIRDEAVRLKVLTMVTNQLLNWAIGEKSIVLLTTLVEALTTWSQFGSVTALLRQNSGLRSLLDHLARKIPSSKY</sequence>
<name>A0A2H9TKP8_9FUNG</name>
<dbReference type="EMBL" id="MTSL01000129">
    <property type="protein sequence ID" value="PJF18316.1"/>
    <property type="molecule type" value="Genomic_DNA"/>
</dbReference>
<protein>
    <submittedName>
        <fullName evidence="1">Uncharacterized protein</fullName>
    </submittedName>
</protein>
<keyword evidence="2" id="KW-1185">Reference proteome</keyword>
<comment type="caution">
    <text evidence="1">The sequence shown here is derived from an EMBL/GenBank/DDBJ whole genome shotgun (WGS) entry which is preliminary data.</text>
</comment>
<accession>A0A2H9TKP8</accession>
<dbReference type="AlphaFoldDB" id="A0A2H9TKP8"/>
<dbReference type="Proteomes" id="UP000240830">
    <property type="component" value="Unassembled WGS sequence"/>
</dbReference>
<evidence type="ECO:0000313" key="1">
    <source>
        <dbReference type="EMBL" id="PJF18316.1"/>
    </source>
</evidence>
<evidence type="ECO:0000313" key="2">
    <source>
        <dbReference type="Proteomes" id="UP000240830"/>
    </source>
</evidence>
<organism evidence="1 2">
    <name type="scientific">Paramicrosporidium saccamoebae</name>
    <dbReference type="NCBI Taxonomy" id="1246581"/>
    <lineage>
        <taxon>Eukaryota</taxon>
        <taxon>Fungi</taxon>
        <taxon>Fungi incertae sedis</taxon>
        <taxon>Cryptomycota</taxon>
        <taxon>Cryptomycota incertae sedis</taxon>
        <taxon>Paramicrosporidium</taxon>
    </lineage>
</organism>
<proteinExistence type="predicted"/>
<gene>
    <name evidence="1" type="ORF">PSACC_01853</name>
</gene>